<dbReference type="Proteomes" id="UP000541444">
    <property type="component" value="Unassembled WGS sequence"/>
</dbReference>
<comment type="caution">
    <text evidence="1">The sequence shown here is derived from an EMBL/GenBank/DDBJ whole genome shotgun (WGS) entry which is preliminary data.</text>
</comment>
<organism evidence="1 2">
    <name type="scientific">Kingdonia uniflora</name>
    <dbReference type="NCBI Taxonomy" id="39325"/>
    <lineage>
        <taxon>Eukaryota</taxon>
        <taxon>Viridiplantae</taxon>
        <taxon>Streptophyta</taxon>
        <taxon>Embryophyta</taxon>
        <taxon>Tracheophyta</taxon>
        <taxon>Spermatophyta</taxon>
        <taxon>Magnoliopsida</taxon>
        <taxon>Ranunculales</taxon>
        <taxon>Circaeasteraceae</taxon>
        <taxon>Kingdonia</taxon>
    </lineage>
</organism>
<name>A0A7J7LR07_9MAGN</name>
<accession>A0A7J7LR07</accession>
<gene>
    <name evidence="1" type="ORF">GIB67_013408</name>
</gene>
<reference evidence="1 2" key="1">
    <citation type="journal article" date="2020" name="IScience">
        <title>Genome Sequencing of the Endangered Kingdonia uniflora (Circaeasteraceae, Ranunculales) Reveals Potential Mechanisms of Evolutionary Specialization.</title>
        <authorList>
            <person name="Sun Y."/>
            <person name="Deng T."/>
            <person name="Zhang A."/>
            <person name="Moore M.J."/>
            <person name="Landis J.B."/>
            <person name="Lin N."/>
            <person name="Zhang H."/>
            <person name="Zhang X."/>
            <person name="Huang J."/>
            <person name="Zhang X."/>
            <person name="Sun H."/>
            <person name="Wang H."/>
        </authorList>
    </citation>
    <scope>NUCLEOTIDE SEQUENCE [LARGE SCALE GENOMIC DNA]</scope>
    <source>
        <strain evidence="1">TB1705</strain>
        <tissue evidence="1">Leaf</tissue>
    </source>
</reference>
<evidence type="ECO:0000313" key="2">
    <source>
        <dbReference type="Proteomes" id="UP000541444"/>
    </source>
</evidence>
<sequence length="333" mass="37279">MSGIALLLDLWRKNPNFSTQNLHSYGLFSATVAASVASGRPFASRALFGDGGTSVAYADAGAEWAEEADAGWIEEYIPNLQTSYKDIYQNDALKYSSKEYPIELKPIYSAFQLSSFAMTSLRSFLMFYLPLLEPRSIAEEDDDDFLQDVPEEQHIDLVIPFKKSVKQIVRETTVVTTRRLLERLAVHYVSRRMAWKLLKDVSKSAIRKATRGMPSVVYFYSVSKTTLRGHLLGITASWIVQVGIEIYRCFSYLFKNKEEADEVNEGEQIRILGRKISRVTVGCSASLVFASIGAGIGATLFRPSSGQWVGCAIGDFVGPTLVFFYLEKHNLKL</sequence>
<dbReference type="PANTHER" id="PTHR36074:SF1">
    <property type="entry name" value="ISOPENTENYL-DIPHOSPHATE DELTA-ISOMERASE"/>
    <property type="match status" value="1"/>
</dbReference>
<dbReference type="OrthoDB" id="1925570at2759"/>
<protein>
    <submittedName>
        <fullName evidence="1">Uncharacterized protein</fullName>
    </submittedName>
</protein>
<keyword evidence="2" id="KW-1185">Reference proteome</keyword>
<dbReference type="EMBL" id="JACGCM010002086">
    <property type="protein sequence ID" value="KAF6145057.1"/>
    <property type="molecule type" value="Genomic_DNA"/>
</dbReference>
<dbReference type="AlphaFoldDB" id="A0A7J7LR07"/>
<dbReference type="PANTHER" id="PTHR36074">
    <property type="entry name" value="ISOPENTENYL-DIPHOSPHATE DELTA-ISOMERASE"/>
    <property type="match status" value="1"/>
</dbReference>
<evidence type="ECO:0000313" key="1">
    <source>
        <dbReference type="EMBL" id="KAF6145057.1"/>
    </source>
</evidence>
<proteinExistence type="predicted"/>